<dbReference type="Proteomes" id="UP001249851">
    <property type="component" value="Unassembled WGS sequence"/>
</dbReference>
<protein>
    <submittedName>
        <fullName evidence="2">Uncharacterized protein</fullName>
    </submittedName>
</protein>
<feature type="region of interest" description="Disordered" evidence="1">
    <location>
        <begin position="92"/>
        <end position="149"/>
    </location>
</feature>
<reference evidence="2" key="1">
    <citation type="journal article" date="2023" name="G3 (Bethesda)">
        <title>Whole genome assembly and annotation of the endangered Caribbean coral Acropora cervicornis.</title>
        <authorList>
            <person name="Selwyn J.D."/>
            <person name="Vollmer S.V."/>
        </authorList>
    </citation>
    <scope>NUCLEOTIDE SEQUENCE</scope>
    <source>
        <strain evidence="2">K2</strain>
    </source>
</reference>
<dbReference type="AlphaFoldDB" id="A0AAD9QTQ5"/>
<sequence length="373" mass="42126">MDLIDLIGDSRTESLPPGFLRSIKIKYKQESSRVFPPGTPYKTDEVKVSNKTKAKEGEFRRSMSVDSGVSVPSFMAWRVPSRLVQQNRARLLAEGGHNKEREKLGSRASVHTRKSVTSPQVHSFSRGKDELPRLESGISARKSPAQRQTTLPVQTPLPAMKNVSKQQSQDCSLHLAWLLKYNVQCQLITPHSGASILTEMNGISNSKSNKKSPHSHSLQAVESWMKTATHEERELALKFFSTLSGVKTDKLEMLDQKINQDQSEGRCEIGDSGKIEKALHALARSDTVLSRGKLLCNPKRTPDLTKHSFYQKARQRLPVHLRQQYQTWHHLPVYKVSNDAAINKSAMFTQSHKNYGRHFTIHPEWGLHNPVVL</sequence>
<accession>A0AAD9QTQ5</accession>
<name>A0AAD9QTQ5_ACRCE</name>
<dbReference type="EMBL" id="JARQWQ010000015">
    <property type="protein sequence ID" value="KAK2567233.1"/>
    <property type="molecule type" value="Genomic_DNA"/>
</dbReference>
<evidence type="ECO:0000313" key="3">
    <source>
        <dbReference type="Proteomes" id="UP001249851"/>
    </source>
</evidence>
<evidence type="ECO:0000256" key="1">
    <source>
        <dbReference type="SAM" id="MobiDB-lite"/>
    </source>
</evidence>
<reference evidence="2" key="2">
    <citation type="journal article" date="2023" name="Science">
        <title>Genomic signatures of disease resistance in endangered staghorn corals.</title>
        <authorList>
            <person name="Vollmer S.V."/>
            <person name="Selwyn J.D."/>
            <person name="Despard B.A."/>
            <person name="Roesel C.L."/>
        </authorList>
    </citation>
    <scope>NUCLEOTIDE SEQUENCE</scope>
    <source>
        <strain evidence="2">K2</strain>
    </source>
</reference>
<evidence type="ECO:0000313" key="2">
    <source>
        <dbReference type="EMBL" id="KAK2567233.1"/>
    </source>
</evidence>
<keyword evidence="3" id="KW-1185">Reference proteome</keyword>
<gene>
    <name evidence="2" type="ORF">P5673_009044</name>
</gene>
<feature type="compositionally biased region" description="Basic and acidic residues" evidence="1">
    <location>
        <begin position="96"/>
        <end position="105"/>
    </location>
</feature>
<proteinExistence type="predicted"/>
<organism evidence="2 3">
    <name type="scientific">Acropora cervicornis</name>
    <name type="common">Staghorn coral</name>
    <dbReference type="NCBI Taxonomy" id="6130"/>
    <lineage>
        <taxon>Eukaryota</taxon>
        <taxon>Metazoa</taxon>
        <taxon>Cnidaria</taxon>
        <taxon>Anthozoa</taxon>
        <taxon>Hexacorallia</taxon>
        <taxon>Scleractinia</taxon>
        <taxon>Astrocoeniina</taxon>
        <taxon>Acroporidae</taxon>
        <taxon>Acropora</taxon>
    </lineage>
</organism>
<comment type="caution">
    <text evidence="2">The sequence shown here is derived from an EMBL/GenBank/DDBJ whole genome shotgun (WGS) entry which is preliminary data.</text>
</comment>